<geneLocation type="plasmid" evidence="2 3">
    <name>pPR12A201</name>
</geneLocation>
<dbReference type="EMBL" id="CP054022">
    <property type="protein sequence ID" value="QKK20483.1"/>
    <property type="molecule type" value="Genomic_DNA"/>
</dbReference>
<accession>A0ABX6PPD3</accession>
<gene>
    <name evidence="2" type="ORF">FFM53_029340</name>
</gene>
<protein>
    <submittedName>
        <fullName evidence="2">SEC-C domain-containing protein</fullName>
    </submittedName>
</protein>
<evidence type="ECO:0000313" key="3">
    <source>
        <dbReference type="Proteomes" id="UP000305673"/>
    </source>
</evidence>
<dbReference type="InterPro" id="IPR004027">
    <property type="entry name" value="SEC_C_motif"/>
</dbReference>
<dbReference type="Gene3D" id="3.10.450.50">
    <property type="match status" value="1"/>
</dbReference>
<evidence type="ECO:0000256" key="1">
    <source>
        <dbReference type="SAM" id="MobiDB-lite"/>
    </source>
</evidence>
<feature type="region of interest" description="Disordered" evidence="1">
    <location>
        <begin position="738"/>
        <end position="762"/>
    </location>
</feature>
<keyword evidence="3" id="KW-1185">Reference proteome</keyword>
<reference evidence="2 3" key="1">
    <citation type="submission" date="2020-05" db="EMBL/GenBank/DDBJ databases">
        <title>Genome sequences of pea root nodulating Rhizobium spp.</title>
        <authorList>
            <person name="Rahi P."/>
        </authorList>
    </citation>
    <scope>NUCLEOTIDE SEQUENCE [LARGE SCALE GENOMIC DNA]</scope>
    <source>
        <strain evidence="3">JKLM 12A2</strain>
        <plasmid evidence="2 3">pPR12A201</plasmid>
    </source>
</reference>
<dbReference type="Pfam" id="PF02810">
    <property type="entry name" value="SEC-C"/>
    <property type="match status" value="1"/>
</dbReference>
<organism evidence="2 3">
    <name type="scientific">Rhizobium indicum</name>
    <dbReference type="NCBI Taxonomy" id="2583231"/>
    <lineage>
        <taxon>Bacteria</taxon>
        <taxon>Pseudomonadati</taxon>
        <taxon>Pseudomonadota</taxon>
        <taxon>Alphaproteobacteria</taxon>
        <taxon>Hyphomicrobiales</taxon>
        <taxon>Rhizobiaceae</taxon>
        <taxon>Rhizobium/Agrobacterium group</taxon>
        <taxon>Rhizobium</taxon>
    </lineage>
</organism>
<name>A0ABX6PPD3_9HYPH</name>
<keyword evidence="2" id="KW-0614">Plasmid</keyword>
<dbReference type="Proteomes" id="UP000305673">
    <property type="component" value="Plasmid pPR12A201"/>
</dbReference>
<sequence>MDEQKRKEAAASLLKEMEKTAARMRALIVAVPPHDLLGFIYAQYMMKAIAIQGAVSGQSNADGTDDLINENQFLLEYVHAALATDPEPPNATFDEASCAELFELSRKLRGLSMVFAITTSADIKNGVFGPDTSDIEFRAKSTWVMLRGNRYQVLEEEFYRYVLAAHDDVLIEVYGVGAAEIAEGFQAMANATRTGHSDAMSEMMMQFEAAQAFAAARGAALEDVMDEWVTANAEESKAAGRAMDDMFRGGIANVSRHTNLPSILLEDLAYRRGEETEFFALGDFSGTPYRTLPARKKPLIQLGSDYYAIDPCFARDAGYRALLYNLLQRKPGYKRTFEDRQKTMSEAAFADILSAQLPGAAIFQEVYYKDPVSRQWSENDTLILIDDVLFLVEAKAGAAATIASPALDFGRHAQAVQDLVIKAYKQCERFFGYLASADEVPLFNRIDGKYQECARVSRSNYRVMVPIGLTVESFSPFSAYCKELPQIEPLLGKHAFVSLSIDDLFVLKRLLPTPGAFAHYVEVRQAVAGTRRAHLFDEFDHLGAYLKTNRFDLTIANQLKDGKSNMVVWDGMSEIVDTAFAGENWEDGPLPAQSFPEEVLRLLQALDATRASGWLSVDSHIRNFDDQGRKNLAKMLSDLRQTLARFPTRYFLQGGDGAPLFVWLNNSAHPIDWAKVNEKASAAALSIKSTDITCVVAEVGVDGFYRSARSFAVRMPTKRTIENMEIYEDAARMTQRGRTVSFDHSKNGISSIRSNKQRRNDPCSCGSGLKYKKCHGR</sequence>
<proteinExistence type="predicted"/>
<dbReference type="RefSeq" id="WP_138390507.1">
    <property type="nucleotide sequence ID" value="NZ_CP054022.1"/>
</dbReference>
<dbReference type="SUPFAM" id="SSF103642">
    <property type="entry name" value="Sec-C motif"/>
    <property type="match status" value="1"/>
</dbReference>
<evidence type="ECO:0000313" key="2">
    <source>
        <dbReference type="EMBL" id="QKK20483.1"/>
    </source>
</evidence>